<dbReference type="PANTHER" id="PTHR35008:SF8">
    <property type="entry name" value="ALCOHOL DEHYDROGENASE CYTOCHROME C SUBUNIT"/>
    <property type="match status" value="1"/>
</dbReference>
<dbReference type="Gene3D" id="1.10.760.10">
    <property type="entry name" value="Cytochrome c-like domain"/>
    <property type="match status" value="2"/>
</dbReference>
<evidence type="ECO:0000256" key="2">
    <source>
        <dbReference type="ARBA" id="ARBA00022723"/>
    </source>
</evidence>
<proteinExistence type="predicted"/>
<feature type="domain" description="Cytochrome c" evidence="6">
    <location>
        <begin position="223"/>
        <end position="311"/>
    </location>
</feature>
<gene>
    <name evidence="7" type="ORF">HXX08_08505</name>
    <name evidence="8" type="ORF">OZ401_001045</name>
</gene>
<dbReference type="RefSeq" id="WP_341469657.1">
    <property type="nucleotide sequence ID" value="NZ_CP128399.1"/>
</dbReference>
<protein>
    <submittedName>
        <fullName evidence="7">Cbb3-type cytochrome c oxidase subunit II</fullName>
    </submittedName>
</protein>
<dbReference type="PROSITE" id="PS51007">
    <property type="entry name" value="CYTC"/>
    <property type="match status" value="2"/>
</dbReference>
<keyword evidence="3 4" id="KW-0408">Iron</keyword>
<dbReference type="EMBL" id="JACATZ010000001">
    <property type="protein sequence ID" value="NWJ45905.1"/>
    <property type="molecule type" value="Genomic_DNA"/>
</dbReference>
<dbReference type="SUPFAM" id="SSF46626">
    <property type="entry name" value="Cytochrome c"/>
    <property type="match status" value="2"/>
</dbReference>
<dbReference type="EMBL" id="CP128399">
    <property type="protein sequence ID" value="WJW67766.1"/>
    <property type="molecule type" value="Genomic_DNA"/>
</dbReference>
<evidence type="ECO:0000313" key="7">
    <source>
        <dbReference type="EMBL" id="NWJ45905.1"/>
    </source>
</evidence>
<dbReference type="PANTHER" id="PTHR35008">
    <property type="entry name" value="BLL4482 PROTEIN-RELATED"/>
    <property type="match status" value="1"/>
</dbReference>
<keyword evidence="1 4" id="KW-0349">Heme</keyword>
<evidence type="ECO:0000313" key="9">
    <source>
        <dbReference type="Proteomes" id="UP000521676"/>
    </source>
</evidence>
<sequence length="368" mass="40207">MHLRMSFGTVFAGAVLMVMTSVFMTVGLSSLSFQPSPSDIARPLTADEEKGRQVYISNGCVYCHTQYIRPQDWNAAGGGKAARVAQAGDYVFLQTMLLGSERTGPDLSQEGGVHPDDWHLAHFQNPRFTSPQSIMPQFNFLSVEDRTNLIKYVQSLGGKAADVRMAIQSSEKDALVKSLNGGQGDRSVTDPKKPYDQAHLDYLMQQVPTTWKNTRSAMPPSNRSIVHGKQIFLSNCVGCHGYNGDGNGPAAQYMQPRPFNFTDVAAQKVTSEGQYYHFLLFGLPGSAMPAWGDFLTVNDIWDVINFIRTIPNGGLTIAEDKLDASLQVTGPNAGPEPSQYDANQEFWSKNPPNPVPTVAPDPNTSGGR</sequence>
<evidence type="ECO:0000256" key="4">
    <source>
        <dbReference type="PROSITE-ProRule" id="PRU00433"/>
    </source>
</evidence>
<dbReference type="InterPro" id="IPR009056">
    <property type="entry name" value="Cyt_c-like_dom"/>
</dbReference>
<evidence type="ECO:0000256" key="1">
    <source>
        <dbReference type="ARBA" id="ARBA00022617"/>
    </source>
</evidence>
<evidence type="ECO:0000256" key="3">
    <source>
        <dbReference type="ARBA" id="ARBA00023004"/>
    </source>
</evidence>
<dbReference type="Proteomes" id="UP000521676">
    <property type="component" value="Unassembled WGS sequence"/>
</dbReference>
<reference evidence="8" key="2">
    <citation type="journal article" date="2024" name="Nature">
        <title>Anoxygenic phototroph of the Chloroflexota uses a type I reaction centre.</title>
        <authorList>
            <person name="Tsuji J.M."/>
            <person name="Shaw N.A."/>
            <person name="Nagashima S."/>
            <person name="Venkiteswaran J.J."/>
            <person name="Schiff S.L."/>
            <person name="Watanabe T."/>
            <person name="Fukui M."/>
            <person name="Hanada S."/>
            <person name="Tank M."/>
            <person name="Neufeld J.D."/>
        </authorList>
    </citation>
    <scope>NUCLEOTIDE SEQUENCE</scope>
    <source>
        <strain evidence="8">L227-S17</strain>
    </source>
</reference>
<reference evidence="7 9" key="1">
    <citation type="submission" date="2020-06" db="EMBL/GenBank/DDBJ databases">
        <title>Anoxygenic phototrophic Chloroflexota member uses a Type I reaction center.</title>
        <authorList>
            <person name="Tsuji J.M."/>
            <person name="Shaw N.A."/>
            <person name="Nagashima S."/>
            <person name="Venkiteswaran J."/>
            <person name="Schiff S.L."/>
            <person name="Hanada S."/>
            <person name="Tank M."/>
            <person name="Neufeld J.D."/>
        </authorList>
    </citation>
    <scope>NUCLEOTIDE SEQUENCE [LARGE SCALE GENOMIC DNA]</scope>
    <source>
        <strain evidence="7">L227-S17</strain>
    </source>
</reference>
<dbReference type="Pfam" id="PF02433">
    <property type="entry name" value="FixO"/>
    <property type="match status" value="1"/>
</dbReference>
<dbReference type="GO" id="GO:0009055">
    <property type="term" value="F:electron transfer activity"/>
    <property type="evidence" value="ECO:0007669"/>
    <property type="project" value="InterPro"/>
</dbReference>
<feature type="domain" description="Cytochrome c" evidence="6">
    <location>
        <begin position="46"/>
        <end position="157"/>
    </location>
</feature>
<organism evidence="7 9">
    <name type="scientific">Candidatus Chlorohelix allophototropha</name>
    <dbReference type="NCBI Taxonomy" id="3003348"/>
    <lineage>
        <taxon>Bacteria</taxon>
        <taxon>Bacillati</taxon>
        <taxon>Chloroflexota</taxon>
        <taxon>Chloroflexia</taxon>
        <taxon>Candidatus Chloroheliales</taxon>
        <taxon>Candidatus Chloroheliaceae</taxon>
        <taxon>Candidatus Chlorohelix</taxon>
    </lineage>
</organism>
<evidence type="ECO:0000313" key="10">
    <source>
        <dbReference type="Proteomes" id="UP001431572"/>
    </source>
</evidence>
<name>A0A8T7M3G4_9CHLR</name>
<dbReference type="InterPro" id="IPR036909">
    <property type="entry name" value="Cyt_c-like_dom_sf"/>
</dbReference>
<keyword evidence="2 4" id="KW-0479">Metal-binding</keyword>
<dbReference type="GO" id="GO:0046872">
    <property type="term" value="F:metal ion binding"/>
    <property type="evidence" value="ECO:0007669"/>
    <property type="project" value="UniProtKB-KW"/>
</dbReference>
<dbReference type="Proteomes" id="UP001431572">
    <property type="component" value="Chromosome 1"/>
</dbReference>
<evidence type="ECO:0000256" key="5">
    <source>
        <dbReference type="SAM" id="MobiDB-lite"/>
    </source>
</evidence>
<keyword evidence="10" id="KW-1185">Reference proteome</keyword>
<dbReference type="InterPro" id="IPR003468">
    <property type="entry name" value="Cyt_c_oxidase_monohaem-su/FixO"/>
</dbReference>
<dbReference type="Pfam" id="PF00034">
    <property type="entry name" value="Cytochrom_C"/>
    <property type="match status" value="1"/>
</dbReference>
<feature type="region of interest" description="Disordered" evidence="5">
    <location>
        <begin position="328"/>
        <end position="368"/>
    </location>
</feature>
<dbReference type="AlphaFoldDB" id="A0A8T7M3G4"/>
<evidence type="ECO:0000259" key="6">
    <source>
        <dbReference type="PROSITE" id="PS51007"/>
    </source>
</evidence>
<evidence type="ECO:0000313" key="8">
    <source>
        <dbReference type="EMBL" id="WJW67766.1"/>
    </source>
</evidence>
<dbReference type="GO" id="GO:0020037">
    <property type="term" value="F:heme binding"/>
    <property type="evidence" value="ECO:0007669"/>
    <property type="project" value="InterPro"/>
</dbReference>
<accession>A0A8T7M3G4</accession>
<dbReference type="InterPro" id="IPR051459">
    <property type="entry name" value="Cytochrome_c-type_DH"/>
</dbReference>